<protein>
    <submittedName>
        <fullName evidence="3">IF rod domain-containing protein</fullName>
    </submittedName>
</protein>
<dbReference type="GO" id="GO:0051087">
    <property type="term" value="F:protein-folding chaperone binding"/>
    <property type="evidence" value="ECO:0007669"/>
    <property type="project" value="InterPro"/>
</dbReference>
<dbReference type="GO" id="GO:0050821">
    <property type="term" value="P:protein stabilization"/>
    <property type="evidence" value="ECO:0007669"/>
    <property type="project" value="TreeGrafter"/>
</dbReference>
<dbReference type="PANTHER" id="PTHR12334">
    <property type="entry name" value="BAG FAMILY MOLECULAR CHAPERONE REGULATOR 2"/>
    <property type="match status" value="1"/>
</dbReference>
<dbReference type="OrthoDB" id="6284251at2759"/>
<keyword evidence="2" id="KW-1185">Reference proteome</keyword>
<proteinExistence type="predicted"/>
<reference evidence="3" key="1">
    <citation type="submission" date="2016-06" db="UniProtKB">
        <authorList>
            <consortium name="WormBaseParasite"/>
        </authorList>
    </citation>
    <scope>IDENTIFICATION</scope>
</reference>
<dbReference type="EMBL" id="UYRT01080658">
    <property type="protein sequence ID" value="VDN23143.1"/>
    <property type="molecule type" value="Genomic_DNA"/>
</dbReference>
<sequence>MAVLSGGIISTTVKTYVTQAFAAEFTSRSFRGVGPARSIPVVSRTRLAEEQQNGTQDRYHSMMNSSNSRTVPVQLIRKTSVDDFNEKMIGMLDEVEKRVEQLRFITCLKVVFLKNLRESAGQLEQEKESLIDMLGNVNLNSELLRLGQGNSAFILELRRTELR</sequence>
<evidence type="ECO:0000313" key="2">
    <source>
        <dbReference type="Proteomes" id="UP000271098"/>
    </source>
</evidence>
<dbReference type="PANTHER" id="PTHR12334:SF6">
    <property type="entry name" value="BAG FAMILY MOLECULAR CHAPERONE REGULATOR 2"/>
    <property type="match status" value="1"/>
</dbReference>
<evidence type="ECO:0000313" key="3">
    <source>
        <dbReference type="WBParaSite" id="GPUH_0001388101-mRNA-1"/>
    </source>
</evidence>
<name>A0A183DYS5_9BILA</name>
<dbReference type="GO" id="GO:0000774">
    <property type="term" value="F:adenyl-nucleotide exchange factor activity"/>
    <property type="evidence" value="ECO:0007669"/>
    <property type="project" value="InterPro"/>
</dbReference>
<organism evidence="3">
    <name type="scientific">Gongylonema pulchrum</name>
    <dbReference type="NCBI Taxonomy" id="637853"/>
    <lineage>
        <taxon>Eukaryota</taxon>
        <taxon>Metazoa</taxon>
        <taxon>Ecdysozoa</taxon>
        <taxon>Nematoda</taxon>
        <taxon>Chromadorea</taxon>
        <taxon>Rhabditida</taxon>
        <taxon>Spirurina</taxon>
        <taxon>Spiruromorpha</taxon>
        <taxon>Spiruroidea</taxon>
        <taxon>Gongylonematidae</taxon>
        <taxon>Gongylonema</taxon>
    </lineage>
</organism>
<dbReference type="WBParaSite" id="GPUH_0001388101-mRNA-1">
    <property type="protein sequence ID" value="GPUH_0001388101-mRNA-1"/>
    <property type="gene ID" value="GPUH_0001388101"/>
</dbReference>
<gene>
    <name evidence="1" type="ORF">GPUH_LOCUS13866</name>
</gene>
<reference evidence="1 2" key="2">
    <citation type="submission" date="2018-11" db="EMBL/GenBank/DDBJ databases">
        <authorList>
            <consortium name="Pathogen Informatics"/>
        </authorList>
    </citation>
    <scope>NUCLEOTIDE SEQUENCE [LARGE SCALE GENOMIC DNA]</scope>
</reference>
<evidence type="ECO:0000313" key="1">
    <source>
        <dbReference type="EMBL" id="VDN23143.1"/>
    </source>
</evidence>
<dbReference type="InterPro" id="IPR037689">
    <property type="entry name" value="BAG2"/>
</dbReference>
<accession>A0A183DYS5</accession>
<dbReference type="Proteomes" id="UP000271098">
    <property type="component" value="Unassembled WGS sequence"/>
</dbReference>
<dbReference type="AlphaFoldDB" id="A0A183DYS5"/>